<evidence type="ECO:0008006" key="3">
    <source>
        <dbReference type="Google" id="ProtNLM"/>
    </source>
</evidence>
<reference evidence="1 2" key="1">
    <citation type="journal article" date="2024" name="Nat. Commun.">
        <title>Phylogenomics reveals the evolutionary origins of lichenization in chlorophyte algae.</title>
        <authorList>
            <person name="Puginier C."/>
            <person name="Libourel C."/>
            <person name="Otte J."/>
            <person name="Skaloud P."/>
            <person name="Haon M."/>
            <person name="Grisel S."/>
            <person name="Petersen M."/>
            <person name="Berrin J.G."/>
            <person name="Delaux P.M."/>
            <person name="Dal Grande F."/>
            <person name="Keller J."/>
        </authorList>
    </citation>
    <scope>NUCLEOTIDE SEQUENCE [LARGE SCALE GENOMIC DNA]</scope>
    <source>
        <strain evidence="1 2">SAG 2043</strain>
    </source>
</reference>
<organism evidence="1 2">
    <name type="scientific">[Myrmecia] bisecta</name>
    <dbReference type="NCBI Taxonomy" id="41462"/>
    <lineage>
        <taxon>Eukaryota</taxon>
        <taxon>Viridiplantae</taxon>
        <taxon>Chlorophyta</taxon>
        <taxon>core chlorophytes</taxon>
        <taxon>Trebouxiophyceae</taxon>
        <taxon>Trebouxiales</taxon>
        <taxon>Trebouxiaceae</taxon>
        <taxon>Myrmecia</taxon>
    </lineage>
</organism>
<protein>
    <recommendedName>
        <fullName evidence="3">Nucleotide-diphospho-sugar transferase domain-containing protein</fullName>
    </recommendedName>
</protein>
<keyword evidence="2" id="KW-1185">Reference proteome</keyword>
<comment type="caution">
    <text evidence="1">The sequence shown here is derived from an EMBL/GenBank/DDBJ whole genome shotgun (WGS) entry which is preliminary data.</text>
</comment>
<evidence type="ECO:0000313" key="2">
    <source>
        <dbReference type="Proteomes" id="UP001489004"/>
    </source>
</evidence>
<sequence>MLETDNHCYTLSHHLSPHQRSAGGELASKCERWCERHASDAKDTCIEVCSRHAHPEEGHSAEWLQEAFQHIEFVVWFALGNQHVPGQFGHHQFEAPDLSFAHALQKSHPGSGLVVMTDQETQLDLGNVSAEIFRLTLDKDKLGRNAYANYYGFQAQLAYLHKLQLQGGGKNVVFLDMDVLVLDSIAEVFCHSFDYGLTMVDSMDQPVNLGMQFVHKDHYDQAIGFIQDVLERYSLEDNGLFTEGQVALAETVHLKDLHEEKMVLHDAASEQNQECRFLNERHTVCFFPCLRYNYWDKCLEHHHPQPLNPFDPDDYMRHGVKALHFVAWRKAALHDVLEAFLAHGKKGAYKVFAHLPHTEEDFEEWRLQREQHPWDHQTGTEY</sequence>
<proteinExistence type="predicted"/>
<name>A0AAW1QGJ7_9CHLO</name>
<dbReference type="EMBL" id="JALJOR010000003">
    <property type="protein sequence ID" value="KAK9820526.1"/>
    <property type="molecule type" value="Genomic_DNA"/>
</dbReference>
<dbReference type="AlphaFoldDB" id="A0AAW1QGJ7"/>
<gene>
    <name evidence="1" type="ORF">WJX72_011317</name>
</gene>
<evidence type="ECO:0000313" key="1">
    <source>
        <dbReference type="EMBL" id="KAK9820526.1"/>
    </source>
</evidence>
<dbReference type="Proteomes" id="UP001489004">
    <property type="component" value="Unassembled WGS sequence"/>
</dbReference>
<accession>A0AAW1QGJ7</accession>